<accession>A0A382P6P4</accession>
<reference evidence="1" key="1">
    <citation type="submission" date="2018-05" db="EMBL/GenBank/DDBJ databases">
        <authorList>
            <person name="Lanie J.A."/>
            <person name="Ng W.-L."/>
            <person name="Kazmierczak K.M."/>
            <person name="Andrzejewski T.M."/>
            <person name="Davidsen T.M."/>
            <person name="Wayne K.J."/>
            <person name="Tettelin H."/>
            <person name="Glass J.I."/>
            <person name="Rusch D."/>
            <person name="Podicherti R."/>
            <person name="Tsui H.-C.T."/>
            <person name="Winkler M.E."/>
        </authorList>
    </citation>
    <scope>NUCLEOTIDE SEQUENCE</scope>
</reference>
<gene>
    <name evidence="1" type="ORF">METZ01_LOCUS321262</name>
</gene>
<name>A0A382P6P4_9ZZZZ</name>
<dbReference type="AlphaFoldDB" id="A0A382P6P4"/>
<proteinExistence type="predicted"/>
<evidence type="ECO:0000313" key="1">
    <source>
        <dbReference type="EMBL" id="SVC68408.1"/>
    </source>
</evidence>
<organism evidence="1">
    <name type="scientific">marine metagenome</name>
    <dbReference type="NCBI Taxonomy" id="408172"/>
    <lineage>
        <taxon>unclassified sequences</taxon>
        <taxon>metagenomes</taxon>
        <taxon>ecological metagenomes</taxon>
    </lineage>
</organism>
<protein>
    <submittedName>
        <fullName evidence="1">Uncharacterized protein</fullName>
    </submittedName>
</protein>
<sequence>MKSKLTVFLIVVGLLLVGDARIEISLG</sequence>
<dbReference type="EMBL" id="UINC01104899">
    <property type="protein sequence ID" value="SVC68408.1"/>
    <property type="molecule type" value="Genomic_DNA"/>
</dbReference>